<dbReference type="InterPro" id="IPR000261">
    <property type="entry name" value="EH_dom"/>
</dbReference>
<dbReference type="PROSITE" id="PS00018">
    <property type="entry name" value="EF_HAND_1"/>
    <property type="match status" value="2"/>
</dbReference>
<dbReference type="AlphaFoldDB" id="A0A9P1CMU0"/>
<evidence type="ECO:0000313" key="7">
    <source>
        <dbReference type="EMBL" id="CAL4781573.1"/>
    </source>
</evidence>
<dbReference type="Gene3D" id="1.10.238.10">
    <property type="entry name" value="EF-hand"/>
    <property type="match status" value="3"/>
</dbReference>
<accession>A0A9P1CMU0</accession>
<name>A0A9P1CMU0_9DINO</name>
<dbReference type="InterPro" id="IPR002048">
    <property type="entry name" value="EF_hand_dom"/>
</dbReference>
<dbReference type="PANTHER" id="PTHR34524">
    <property type="entry name" value="CALCYPHOSIN"/>
    <property type="match status" value="1"/>
</dbReference>
<evidence type="ECO:0000259" key="4">
    <source>
        <dbReference type="PROSITE" id="PS50222"/>
    </source>
</evidence>
<evidence type="ECO:0000313" key="8">
    <source>
        <dbReference type="Proteomes" id="UP001152797"/>
    </source>
</evidence>
<dbReference type="EMBL" id="CAMXCT020001929">
    <property type="protein sequence ID" value="CAL1147636.1"/>
    <property type="molecule type" value="Genomic_DNA"/>
</dbReference>
<dbReference type="SUPFAM" id="SSF47473">
    <property type="entry name" value="EF-hand"/>
    <property type="match status" value="2"/>
</dbReference>
<dbReference type="Proteomes" id="UP001152797">
    <property type="component" value="Unassembled WGS sequence"/>
</dbReference>
<keyword evidence="8" id="KW-1185">Reference proteome</keyword>
<keyword evidence="2" id="KW-0677">Repeat</keyword>
<dbReference type="SMART" id="SM00054">
    <property type="entry name" value="EFh"/>
    <property type="match status" value="3"/>
</dbReference>
<proteinExistence type="predicted"/>
<dbReference type="Pfam" id="PF13405">
    <property type="entry name" value="EF-hand_6"/>
    <property type="match status" value="1"/>
</dbReference>
<protein>
    <submittedName>
        <fullName evidence="7">EF-hand domain-containing protein</fullName>
    </submittedName>
</protein>
<dbReference type="Pfam" id="PF12763">
    <property type="entry name" value="EH"/>
    <property type="match status" value="1"/>
</dbReference>
<feature type="domain" description="EF-hand" evidence="4">
    <location>
        <begin position="72"/>
        <end position="107"/>
    </location>
</feature>
<reference evidence="5" key="1">
    <citation type="submission" date="2022-10" db="EMBL/GenBank/DDBJ databases">
        <authorList>
            <person name="Chen Y."/>
            <person name="Dougan E. K."/>
            <person name="Chan C."/>
            <person name="Rhodes N."/>
            <person name="Thang M."/>
        </authorList>
    </citation>
    <scope>NUCLEOTIDE SEQUENCE</scope>
</reference>
<dbReference type="EMBL" id="CAMXCT030001929">
    <property type="protein sequence ID" value="CAL4781573.1"/>
    <property type="molecule type" value="Genomic_DNA"/>
</dbReference>
<keyword evidence="1" id="KW-0479">Metal-binding</keyword>
<organism evidence="5">
    <name type="scientific">Cladocopium goreaui</name>
    <dbReference type="NCBI Taxonomy" id="2562237"/>
    <lineage>
        <taxon>Eukaryota</taxon>
        <taxon>Sar</taxon>
        <taxon>Alveolata</taxon>
        <taxon>Dinophyceae</taxon>
        <taxon>Suessiales</taxon>
        <taxon>Symbiodiniaceae</taxon>
        <taxon>Cladocopium</taxon>
    </lineage>
</organism>
<dbReference type="InterPro" id="IPR051581">
    <property type="entry name" value="Ca-bind"/>
</dbReference>
<keyword evidence="3" id="KW-0106">Calcium</keyword>
<gene>
    <name evidence="5" type="ORF">C1SCF055_LOCUS20918</name>
</gene>
<feature type="domain" description="EF-hand" evidence="4">
    <location>
        <begin position="503"/>
        <end position="538"/>
    </location>
</feature>
<dbReference type="PANTHER" id="PTHR34524:SF6">
    <property type="entry name" value="CALCYPHOSINE LIKE"/>
    <property type="match status" value="1"/>
</dbReference>
<feature type="non-terminal residue" evidence="5">
    <location>
        <position position="676"/>
    </location>
</feature>
<evidence type="ECO:0000313" key="6">
    <source>
        <dbReference type="EMBL" id="CAL1147636.1"/>
    </source>
</evidence>
<sequence length="676" mass="74284">MLVSLDDLAAAFEQGKKAAPLEQWARDVYRRIAAALKRQGWTAKEVFDMVCQHRRAQKSEFYALVNNLELGLRSEQLDWLWKLSDSNSDGLLDYNEFAQRLVEVTGISSTAYPVPKPDEVEEMSTSAHSSAGYVVLSDSDVLDPPSSTISAAAAAAEMSEAWHDICLARLLRAAQEVGWKTVDKAVENVPVREDGLVARAELLAFSVRCHAALSDWELDKMFARLDGEMRGAIPKRSIRTALMCCDVLEAPTQASIRRAVECLSRIHQDILRFRPATTEAALRSVFLEVAASKQPLRIQREELAAAAGRLGVEQVWLDELWFAAPKLRDNSLDIDSFCKQVELSPMPGEKDDDTMSDEHAAILMGRLGKALKRFGGTEKAFHMYQPGADGCLSRTEMESAIAEITKDLFSAHERMLVVRRMDANSDGRISLRELETAVASASVSAIAFGSWAEDVCARVSQALQRENRSVDDLFEALAGTKGGRAEIHWQDFRGLFARLDPTLTDGQLRRLWQLFDKNGDGGVSREEFHRALEPQREVVTQEVSDAVASLPALLSRLARAMGQSKLPLAQALNVYSRGIVGLTLEAWLDACRGLSLPFSRHEATALHAAMARGPGAGAISPEAIAAEVNRTSARGVPEERWAQDFVAQRMQLAHEAQECTVAEAVQAAADGEAVSE</sequence>
<dbReference type="EMBL" id="CAMXCT010001929">
    <property type="protein sequence ID" value="CAI3994261.1"/>
    <property type="molecule type" value="Genomic_DNA"/>
</dbReference>
<comment type="caution">
    <text evidence="5">The sequence shown here is derived from an EMBL/GenBank/DDBJ whole genome shotgun (WGS) entry which is preliminary data.</text>
</comment>
<dbReference type="InterPro" id="IPR011992">
    <property type="entry name" value="EF-hand-dom_pair"/>
</dbReference>
<dbReference type="OrthoDB" id="440148at2759"/>
<evidence type="ECO:0000256" key="3">
    <source>
        <dbReference type="ARBA" id="ARBA00022837"/>
    </source>
</evidence>
<dbReference type="GO" id="GO:0005509">
    <property type="term" value="F:calcium ion binding"/>
    <property type="evidence" value="ECO:0007669"/>
    <property type="project" value="InterPro"/>
</dbReference>
<evidence type="ECO:0000313" key="5">
    <source>
        <dbReference type="EMBL" id="CAI3994261.1"/>
    </source>
</evidence>
<reference evidence="6" key="2">
    <citation type="submission" date="2024-04" db="EMBL/GenBank/DDBJ databases">
        <authorList>
            <person name="Chen Y."/>
            <person name="Shah S."/>
            <person name="Dougan E. K."/>
            <person name="Thang M."/>
            <person name="Chan C."/>
        </authorList>
    </citation>
    <scope>NUCLEOTIDE SEQUENCE [LARGE SCALE GENOMIC DNA]</scope>
</reference>
<evidence type="ECO:0000256" key="1">
    <source>
        <dbReference type="ARBA" id="ARBA00022723"/>
    </source>
</evidence>
<dbReference type="PROSITE" id="PS50222">
    <property type="entry name" value="EF_HAND_2"/>
    <property type="match status" value="2"/>
</dbReference>
<evidence type="ECO:0000256" key="2">
    <source>
        <dbReference type="ARBA" id="ARBA00022737"/>
    </source>
</evidence>
<dbReference type="InterPro" id="IPR018247">
    <property type="entry name" value="EF_Hand_1_Ca_BS"/>
</dbReference>
<dbReference type="Pfam" id="PF13202">
    <property type="entry name" value="EF-hand_5"/>
    <property type="match status" value="1"/>
</dbReference>